<name>A0A915JEX2_ROMCU</name>
<organism evidence="1 2">
    <name type="scientific">Romanomermis culicivorax</name>
    <name type="common">Nematode worm</name>
    <dbReference type="NCBI Taxonomy" id="13658"/>
    <lineage>
        <taxon>Eukaryota</taxon>
        <taxon>Metazoa</taxon>
        <taxon>Ecdysozoa</taxon>
        <taxon>Nematoda</taxon>
        <taxon>Enoplea</taxon>
        <taxon>Dorylaimia</taxon>
        <taxon>Mermithida</taxon>
        <taxon>Mermithoidea</taxon>
        <taxon>Mermithidae</taxon>
        <taxon>Romanomermis</taxon>
    </lineage>
</organism>
<keyword evidence="1" id="KW-1185">Reference proteome</keyword>
<protein>
    <submittedName>
        <fullName evidence="2">Uncharacterized protein</fullName>
    </submittedName>
</protein>
<dbReference type="AlphaFoldDB" id="A0A915JEX2"/>
<evidence type="ECO:0000313" key="1">
    <source>
        <dbReference type="Proteomes" id="UP000887565"/>
    </source>
</evidence>
<accession>A0A915JEX2</accession>
<evidence type="ECO:0000313" key="2">
    <source>
        <dbReference type="WBParaSite" id="nRc.2.0.1.t25031-RA"/>
    </source>
</evidence>
<reference evidence="2" key="1">
    <citation type="submission" date="2022-11" db="UniProtKB">
        <authorList>
            <consortium name="WormBaseParasite"/>
        </authorList>
    </citation>
    <scope>IDENTIFICATION</scope>
</reference>
<dbReference type="Proteomes" id="UP000887565">
    <property type="component" value="Unplaced"/>
</dbReference>
<sequence>MKLAWLGTPSRSSTSSPSTLWMRYRLLLFMNYSGGLLSASIETSGDLAGCTSRGSLTTSLTTWESGCPKASPINFLDILLACGPDQDPQRTAEKL</sequence>
<dbReference type="WBParaSite" id="nRc.2.0.1.t25031-RA">
    <property type="protein sequence ID" value="nRc.2.0.1.t25031-RA"/>
    <property type="gene ID" value="nRc.2.0.1.g25031"/>
</dbReference>
<proteinExistence type="predicted"/>